<accession>A0A5B7IN78</accession>
<dbReference type="AlphaFoldDB" id="A0A5B7IN78"/>
<protein>
    <submittedName>
        <fullName evidence="2">Uncharacterized protein</fullName>
    </submittedName>
</protein>
<evidence type="ECO:0000313" key="3">
    <source>
        <dbReference type="Proteomes" id="UP000324222"/>
    </source>
</evidence>
<evidence type="ECO:0000313" key="2">
    <source>
        <dbReference type="EMBL" id="MPC86901.1"/>
    </source>
</evidence>
<feature type="transmembrane region" description="Helical" evidence="1">
    <location>
        <begin position="152"/>
        <end position="172"/>
    </location>
</feature>
<sequence length="190" mass="21863">MLSAAFTPLEKLYGNYIHNSSFEYVRINRTFVEVMPRDEKQTCAQPHYAHTYDGETRVKGKTTKEQEFTKVPPYRKKSLNAEHTGWGTFTSPSTQQETDAFLLARHNLTVIEHLEATITTLLAPIIGLQILIECILNVTFMMYVLPEDAKQISFNLMYISCGMLRIYFLMAAPKDYQRKVRSTTNIVVLN</sequence>
<feature type="transmembrane region" description="Helical" evidence="1">
    <location>
        <begin position="121"/>
        <end position="146"/>
    </location>
</feature>
<organism evidence="2 3">
    <name type="scientific">Portunus trituberculatus</name>
    <name type="common">Swimming crab</name>
    <name type="synonym">Neptunus trituberculatus</name>
    <dbReference type="NCBI Taxonomy" id="210409"/>
    <lineage>
        <taxon>Eukaryota</taxon>
        <taxon>Metazoa</taxon>
        <taxon>Ecdysozoa</taxon>
        <taxon>Arthropoda</taxon>
        <taxon>Crustacea</taxon>
        <taxon>Multicrustacea</taxon>
        <taxon>Malacostraca</taxon>
        <taxon>Eumalacostraca</taxon>
        <taxon>Eucarida</taxon>
        <taxon>Decapoda</taxon>
        <taxon>Pleocyemata</taxon>
        <taxon>Brachyura</taxon>
        <taxon>Eubrachyura</taxon>
        <taxon>Portunoidea</taxon>
        <taxon>Portunidae</taxon>
        <taxon>Portuninae</taxon>
        <taxon>Portunus</taxon>
    </lineage>
</organism>
<dbReference type="Proteomes" id="UP000324222">
    <property type="component" value="Unassembled WGS sequence"/>
</dbReference>
<keyword evidence="1" id="KW-0472">Membrane</keyword>
<reference evidence="2 3" key="1">
    <citation type="submission" date="2019-05" db="EMBL/GenBank/DDBJ databases">
        <title>Another draft genome of Portunus trituberculatus and its Hox gene families provides insights of decapod evolution.</title>
        <authorList>
            <person name="Jeong J.-H."/>
            <person name="Song I."/>
            <person name="Kim S."/>
            <person name="Choi T."/>
            <person name="Kim D."/>
            <person name="Ryu S."/>
            <person name="Kim W."/>
        </authorList>
    </citation>
    <scope>NUCLEOTIDE SEQUENCE [LARGE SCALE GENOMIC DNA]</scope>
    <source>
        <tissue evidence="2">Muscle</tissue>
    </source>
</reference>
<dbReference type="OrthoDB" id="10523693at2759"/>
<dbReference type="EMBL" id="VSRR010072895">
    <property type="protein sequence ID" value="MPC86901.1"/>
    <property type="molecule type" value="Genomic_DNA"/>
</dbReference>
<keyword evidence="1" id="KW-0812">Transmembrane</keyword>
<proteinExistence type="predicted"/>
<keyword evidence="1" id="KW-1133">Transmembrane helix</keyword>
<keyword evidence="3" id="KW-1185">Reference proteome</keyword>
<name>A0A5B7IN78_PORTR</name>
<gene>
    <name evidence="2" type="ORF">E2C01_081740</name>
</gene>
<evidence type="ECO:0000256" key="1">
    <source>
        <dbReference type="SAM" id="Phobius"/>
    </source>
</evidence>
<comment type="caution">
    <text evidence="2">The sequence shown here is derived from an EMBL/GenBank/DDBJ whole genome shotgun (WGS) entry which is preliminary data.</text>
</comment>